<comment type="similarity">
    <text evidence="1">Belongs to the peptidase M20 family.</text>
</comment>
<name>A0A644X3D4_9ZZZZ</name>
<dbReference type="EMBL" id="VSSQ01001713">
    <property type="protein sequence ID" value="MPM10589.1"/>
    <property type="molecule type" value="Genomic_DNA"/>
</dbReference>
<sequence>MNLKEAAAKYGDYLIEMRRYFHAHPEISGKEYETSKRVKAELDKFGIPWRPCGLETGILATIQGAKPGKTILIRGDMDALTVQEETELPFASENPGVMHACGHDCHISTLLTAARVLNDLKADLCGTVRLAFQPAEETAQGAKSMIENGALDGVDGCFGIHVWSNVPAGKVALAPGPRMAAADQFSIDVKGKGGHGSAPHQCVDAAVVASAIVTNLQTIVSREIDPGDPAVLTVGRIEAGTRWNVVAEYGRLEGTTRYFTRDLYQRFPEMMERVVTQTAQTFRAEAKLNYDHIVPPTINDDQMTEVAIGAAAKAISPNAVIAIDRITGGEDFSYFMEKVPGAIALMGVGGEACGAIWPQHSGKYRVDENALINSVLLYAQVAMDFNAG</sequence>
<dbReference type="InterPro" id="IPR011650">
    <property type="entry name" value="Peptidase_M20_dimer"/>
</dbReference>
<dbReference type="EC" id="3.-.-.-" evidence="4"/>
<evidence type="ECO:0000256" key="1">
    <source>
        <dbReference type="ARBA" id="ARBA00006153"/>
    </source>
</evidence>
<dbReference type="InterPro" id="IPR002933">
    <property type="entry name" value="Peptidase_M20"/>
</dbReference>
<dbReference type="Pfam" id="PF01546">
    <property type="entry name" value="Peptidase_M20"/>
    <property type="match status" value="1"/>
</dbReference>
<accession>A0A644X3D4</accession>
<evidence type="ECO:0000259" key="3">
    <source>
        <dbReference type="Pfam" id="PF07687"/>
    </source>
</evidence>
<reference evidence="4" key="1">
    <citation type="submission" date="2019-08" db="EMBL/GenBank/DDBJ databases">
        <authorList>
            <person name="Kucharzyk K."/>
            <person name="Murdoch R.W."/>
            <person name="Higgins S."/>
            <person name="Loffler F."/>
        </authorList>
    </citation>
    <scope>NUCLEOTIDE SEQUENCE</scope>
</reference>
<dbReference type="PIRSF" id="PIRSF005962">
    <property type="entry name" value="Pept_M20D_amidohydro"/>
    <property type="match status" value="1"/>
</dbReference>
<dbReference type="PANTHER" id="PTHR11014:SF63">
    <property type="entry name" value="METALLOPEPTIDASE, PUTATIVE (AFU_ORTHOLOGUE AFUA_6G09600)-RELATED"/>
    <property type="match status" value="1"/>
</dbReference>
<proteinExistence type="inferred from homology"/>
<gene>
    <name evidence="4" type="primary">yxeP_10</name>
    <name evidence="4" type="ORF">SDC9_56921</name>
</gene>
<dbReference type="GO" id="GO:0016787">
    <property type="term" value="F:hydrolase activity"/>
    <property type="evidence" value="ECO:0007669"/>
    <property type="project" value="UniProtKB-KW"/>
</dbReference>
<dbReference type="NCBIfam" id="TIGR01891">
    <property type="entry name" value="amidohydrolases"/>
    <property type="match status" value="1"/>
</dbReference>
<dbReference type="Gene3D" id="3.30.70.360">
    <property type="match status" value="1"/>
</dbReference>
<dbReference type="PANTHER" id="PTHR11014">
    <property type="entry name" value="PEPTIDASE M20 FAMILY MEMBER"/>
    <property type="match status" value="1"/>
</dbReference>
<organism evidence="4">
    <name type="scientific">bioreactor metagenome</name>
    <dbReference type="NCBI Taxonomy" id="1076179"/>
    <lineage>
        <taxon>unclassified sequences</taxon>
        <taxon>metagenomes</taxon>
        <taxon>ecological metagenomes</taxon>
    </lineage>
</organism>
<keyword evidence="2 4" id="KW-0378">Hydrolase</keyword>
<dbReference type="InterPro" id="IPR017439">
    <property type="entry name" value="Amidohydrolase"/>
</dbReference>
<dbReference type="SUPFAM" id="SSF53187">
    <property type="entry name" value="Zn-dependent exopeptidases"/>
    <property type="match status" value="1"/>
</dbReference>
<feature type="domain" description="Peptidase M20 dimerisation" evidence="3">
    <location>
        <begin position="184"/>
        <end position="257"/>
    </location>
</feature>
<dbReference type="SUPFAM" id="SSF55031">
    <property type="entry name" value="Bacterial exopeptidase dimerisation domain"/>
    <property type="match status" value="1"/>
</dbReference>
<evidence type="ECO:0000313" key="4">
    <source>
        <dbReference type="EMBL" id="MPM10589.1"/>
    </source>
</evidence>
<evidence type="ECO:0000256" key="2">
    <source>
        <dbReference type="ARBA" id="ARBA00022801"/>
    </source>
</evidence>
<dbReference type="AlphaFoldDB" id="A0A644X3D4"/>
<comment type="caution">
    <text evidence="4">The sequence shown here is derived from an EMBL/GenBank/DDBJ whole genome shotgun (WGS) entry which is preliminary data.</text>
</comment>
<protein>
    <submittedName>
        <fullName evidence="4">Putative hydrolase YxeP</fullName>
        <ecNumber evidence="4">3.-.-.-</ecNumber>
    </submittedName>
</protein>
<dbReference type="Gene3D" id="3.40.630.10">
    <property type="entry name" value="Zn peptidases"/>
    <property type="match status" value="1"/>
</dbReference>
<dbReference type="FunFam" id="3.30.70.360:FF:000014">
    <property type="entry name" value="N-acyl-L-amino acid amidohydrolase"/>
    <property type="match status" value="1"/>
</dbReference>
<dbReference type="Pfam" id="PF07687">
    <property type="entry name" value="M20_dimer"/>
    <property type="match status" value="1"/>
</dbReference>
<dbReference type="InterPro" id="IPR036264">
    <property type="entry name" value="Bact_exopeptidase_dim_dom"/>
</dbReference>